<evidence type="ECO:0000256" key="2">
    <source>
        <dbReference type="ARBA" id="ARBA00022519"/>
    </source>
</evidence>
<accession>A0A0N0LZT7</accession>
<dbReference type="RefSeq" id="WP_054205450.1">
    <property type="nucleotide sequence ID" value="NZ_LHPH01000009.1"/>
</dbReference>
<keyword evidence="2 4" id="KW-0997">Cell inner membrane</keyword>
<dbReference type="GO" id="GO:0009898">
    <property type="term" value="C:cytoplasmic side of plasma membrane"/>
    <property type="evidence" value="ECO:0007669"/>
    <property type="project" value="InterPro"/>
</dbReference>
<evidence type="ECO:0000256" key="1">
    <source>
        <dbReference type="ARBA" id="ARBA00022475"/>
    </source>
</evidence>
<dbReference type="AlphaFoldDB" id="A0A0N0LZT7"/>
<dbReference type="HAMAP" id="MF_01104">
    <property type="entry name" value="Syd"/>
    <property type="match status" value="1"/>
</dbReference>
<comment type="caution">
    <text evidence="5">The sequence shown here is derived from an EMBL/GenBank/DDBJ whole genome shotgun (WGS) entry which is preliminary data.</text>
</comment>
<comment type="subcellular location">
    <subcellularLocation>
        <location evidence="4">Cell inner membrane</location>
        <topology evidence="4">Peripheral membrane protein</topology>
        <orientation evidence="4">Cytoplasmic side</orientation>
    </subcellularLocation>
    <text evidence="4">Loosely associated with the cytoplasmic side of the inner membrane, probably via SecY.</text>
</comment>
<dbReference type="InterPro" id="IPR038228">
    <property type="entry name" value="Syd_sf"/>
</dbReference>
<dbReference type="PATRIC" id="fig|187330.3.peg.4114"/>
<comment type="function">
    <text evidence="4">Interacts with the SecY protein in vivo. May bind preferentially to an uncomplexed state of SecY, thus functioning either as a chelating agent for excess SecY in the cell or as a regulatory factor that negatively controls the translocase function.</text>
</comment>
<evidence type="ECO:0000313" key="5">
    <source>
        <dbReference type="EMBL" id="KPH63268.1"/>
    </source>
</evidence>
<dbReference type="Pfam" id="PF07348">
    <property type="entry name" value="Syd"/>
    <property type="match status" value="1"/>
</dbReference>
<name>A0A0N0LZT7_9GAMM</name>
<keyword evidence="3 4" id="KW-0472">Membrane</keyword>
<dbReference type="Proteomes" id="UP000037848">
    <property type="component" value="Unassembled WGS sequence"/>
</dbReference>
<comment type="similarity">
    <text evidence="4">Belongs to the Syd family.</text>
</comment>
<evidence type="ECO:0000313" key="6">
    <source>
        <dbReference type="Proteomes" id="UP000037848"/>
    </source>
</evidence>
<keyword evidence="1 4" id="KW-1003">Cell membrane</keyword>
<keyword evidence="6" id="KW-1185">Reference proteome</keyword>
<organism evidence="5 6">
    <name type="scientific">Pseudoalteromonas porphyrae</name>
    <dbReference type="NCBI Taxonomy" id="187330"/>
    <lineage>
        <taxon>Bacteria</taxon>
        <taxon>Pseudomonadati</taxon>
        <taxon>Pseudomonadota</taxon>
        <taxon>Gammaproteobacteria</taxon>
        <taxon>Alteromonadales</taxon>
        <taxon>Pseudoalteromonadaceae</taxon>
        <taxon>Pseudoalteromonas</taxon>
    </lineage>
</organism>
<protein>
    <recommendedName>
        <fullName evidence="4">Protein Syd</fullName>
    </recommendedName>
</protein>
<proteinExistence type="inferred from homology"/>
<dbReference type="Gene3D" id="3.40.1580.20">
    <property type="entry name" value="Syd protein"/>
    <property type="match status" value="1"/>
</dbReference>
<gene>
    <name evidence="4" type="primary">syd</name>
    <name evidence="5" type="ORF">ADS77_10030</name>
</gene>
<evidence type="ECO:0000256" key="4">
    <source>
        <dbReference type="HAMAP-Rule" id="MF_01104"/>
    </source>
</evidence>
<dbReference type="OrthoDB" id="5599437at2"/>
<sequence length="179" mass="20030">MSITSQLEQLHQCFAKRQLEQTQLLPRIEHDSDWPSPCEVGTADAKGLIQWQAVCRSPKGSLTDLANALDVKFPDALNEYYGTFFAGCITAKIDEHEVELLQAWSIEDFDLLQQNITGHVLMKRKLKQDPTVFIGLTDQEDLLVSVLITTGEVCLEYVGKKPHHILAPNLAAFIEALVV</sequence>
<dbReference type="InterPro" id="IPR009948">
    <property type="entry name" value="Syd"/>
</dbReference>
<dbReference type="EMBL" id="LHPH01000009">
    <property type="protein sequence ID" value="KPH63268.1"/>
    <property type="molecule type" value="Genomic_DNA"/>
</dbReference>
<dbReference type="NCBIfam" id="NF003439">
    <property type="entry name" value="PRK04968.1"/>
    <property type="match status" value="1"/>
</dbReference>
<reference evidence="5 6" key="1">
    <citation type="submission" date="2015-08" db="EMBL/GenBank/DDBJ databases">
        <title>Draft Genome Sequence of Pseudoalteromonas porphyrae UCD-SED14.</title>
        <authorList>
            <person name="Coil D.A."/>
            <person name="Jospin G."/>
            <person name="Lee R.D."/>
            <person name="Eisen J.A."/>
        </authorList>
    </citation>
    <scope>NUCLEOTIDE SEQUENCE [LARGE SCALE GENOMIC DNA]</scope>
    <source>
        <strain evidence="5 6">UCD-SED14</strain>
    </source>
</reference>
<evidence type="ECO:0000256" key="3">
    <source>
        <dbReference type="ARBA" id="ARBA00023136"/>
    </source>
</evidence>
<dbReference type="STRING" id="187330.AMS58_12905"/>
<dbReference type="CDD" id="cd16323">
    <property type="entry name" value="Syd"/>
    <property type="match status" value="1"/>
</dbReference>